<feature type="compositionally biased region" description="Low complexity" evidence="1">
    <location>
        <begin position="553"/>
        <end position="563"/>
    </location>
</feature>
<reference evidence="3 4" key="1">
    <citation type="submission" date="2018-04" db="EMBL/GenBank/DDBJ databases">
        <authorList>
            <person name="Zhang X."/>
            <person name="Yuan J."/>
            <person name="Li F."/>
            <person name="Xiang J."/>
        </authorList>
    </citation>
    <scope>NUCLEOTIDE SEQUENCE [LARGE SCALE GENOMIC DNA]</scope>
    <source>
        <tissue evidence="3">Muscle</tissue>
    </source>
</reference>
<evidence type="ECO:0000313" key="4">
    <source>
        <dbReference type="Proteomes" id="UP000283509"/>
    </source>
</evidence>
<organism evidence="3 4">
    <name type="scientific">Penaeus vannamei</name>
    <name type="common">Whiteleg shrimp</name>
    <name type="synonym">Litopenaeus vannamei</name>
    <dbReference type="NCBI Taxonomy" id="6689"/>
    <lineage>
        <taxon>Eukaryota</taxon>
        <taxon>Metazoa</taxon>
        <taxon>Ecdysozoa</taxon>
        <taxon>Arthropoda</taxon>
        <taxon>Crustacea</taxon>
        <taxon>Multicrustacea</taxon>
        <taxon>Malacostraca</taxon>
        <taxon>Eumalacostraca</taxon>
        <taxon>Eucarida</taxon>
        <taxon>Decapoda</taxon>
        <taxon>Dendrobranchiata</taxon>
        <taxon>Penaeoidea</taxon>
        <taxon>Penaeidae</taxon>
        <taxon>Penaeus</taxon>
    </lineage>
</organism>
<evidence type="ECO:0000256" key="1">
    <source>
        <dbReference type="SAM" id="MobiDB-lite"/>
    </source>
</evidence>
<name>A0A423SI33_PENVA</name>
<dbReference type="OrthoDB" id="6370318at2759"/>
<feature type="compositionally biased region" description="Acidic residues" evidence="1">
    <location>
        <begin position="87"/>
        <end position="113"/>
    </location>
</feature>
<accession>A0A423SI33</accession>
<feature type="compositionally biased region" description="Pro residues" evidence="1">
    <location>
        <begin position="795"/>
        <end position="831"/>
    </location>
</feature>
<proteinExistence type="predicted"/>
<feature type="compositionally biased region" description="Basic and acidic residues" evidence="1">
    <location>
        <begin position="585"/>
        <end position="612"/>
    </location>
</feature>
<dbReference type="PANTHER" id="PTHR46599">
    <property type="entry name" value="PIGGYBAC TRANSPOSABLE ELEMENT-DERIVED PROTEIN 4"/>
    <property type="match status" value="1"/>
</dbReference>
<evidence type="ECO:0000259" key="2">
    <source>
        <dbReference type="Pfam" id="PF13843"/>
    </source>
</evidence>
<gene>
    <name evidence="3" type="ORF">C7M84_018242</name>
</gene>
<dbReference type="InterPro" id="IPR029526">
    <property type="entry name" value="PGBD"/>
</dbReference>
<dbReference type="STRING" id="6689.A0A423SI33"/>
<feature type="region of interest" description="Disordered" evidence="1">
    <location>
        <begin position="528"/>
        <end position="831"/>
    </location>
</feature>
<feature type="compositionally biased region" description="Basic residues" evidence="1">
    <location>
        <begin position="1"/>
        <end position="14"/>
    </location>
</feature>
<evidence type="ECO:0000313" key="3">
    <source>
        <dbReference type="EMBL" id="ROT63861.1"/>
    </source>
</evidence>
<feature type="region of interest" description="Disordered" evidence="1">
    <location>
        <begin position="1"/>
        <end position="113"/>
    </location>
</feature>
<dbReference type="Proteomes" id="UP000283509">
    <property type="component" value="Unassembled WGS sequence"/>
</dbReference>
<dbReference type="PANTHER" id="PTHR46599:SF3">
    <property type="entry name" value="PIGGYBAC TRANSPOSABLE ELEMENT-DERIVED PROTEIN 4"/>
    <property type="match status" value="1"/>
</dbReference>
<dbReference type="Pfam" id="PF13843">
    <property type="entry name" value="DDE_Tnp_1_7"/>
    <property type="match status" value="2"/>
</dbReference>
<feature type="region of interest" description="Disordered" evidence="1">
    <location>
        <begin position="420"/>
        <end position="442"/>
    </location>
</feature>
<feature type="compositionally biased region" description="Basic and acidic residues" evidence="1">
    <location>
        <begin position="619"/>
        <end position="632"/>
    </location>
</feature>
<dbReference type="EMBL" id="QCYY01003364">
    <property type="protein sequence ID" value="ROT63861.1"/>
    <property type="molecule type" value="Genomic_DNA"/>
</dbReference>
<reference evidence="3 4" key="2">
    <citation type="submission" date="2019-01" db="EMBL/GenBank/DDBJ databases">
        <title>The decoding of complex shrimp genome reveals the adaptation for benthos swimmer, frequently molting mechanism and breeding impact on genome.</title>
        <authorList>
            <person name="Sun Y."/>
            <person name="Gao Y."/>
            <person name="Yu Y."/>
        </authorList>
    </citation>
    <scope>NUCLEOTIDE SEQUENCE [LARGE SCALE GENOMIC DNA]</scope>
    <source>
        <tissue evidence="3">Muscle</tissue>
    </source>
</reference>
<feature type="compositionally biased region" description="Low complexity" evidence="1">
    <location>
        <begin position="677"/>
        <end position="794"/>
    </location>
</feature>
<protein>
    <submittedName>
        <fullName evidence="3">PiggyBac transposable element-derived protein 4</fullName>
    </submittedName>
</protein>
<feature type="compositionally biased region" description="Polar residues" evidence="1">
    <location>
        <begin position="68"/>
        <end position="81"/>
    </location>
</feature>
<keyword evidence="4" id="KW-1185">Reference proteome</keyword>
<comment type="caution">
    <text evidence="3">The sequence shown here is derived from an EMBL/GenBank/DDBJ whole genome shotgun (WGS) entry which is preliminary data.</text>
</comment>
<feature type="compositionally biased region" description="Basic residues" evidence="1">
    <location>
        <begin position="573"/>
        <end position="583"/>
    </location>
</feature>
<dbReference type="AlphaFoldDB" id="A0A423SI33"/>
<feature type="domain" description="PiggyBac transposable element-derived protein" evidence="2">
    <location>
        <begin position="446"/>
        <end position="500"/>
    </location>
</feature>
<feature type="compositionally biased region" description="Basic and acidic residues" evidence="1">
    <location>
        <begin position="639"/>
        <end position="662"/>
    </location>
</feature>
<sequence>MSRQLRTQRCRSSKYSHAVRNLYDSDPDDPRPSTSGEGPRRLRNAPESHFYLYETASGRGEMREALDSSAQPANSGRSTAIPNIPDSDWDMDVDDSDDDADYSPEATESDADWEEFDYVSSHDTSIDSDEPLSAVARRFAMRNAPGTPGFVWKKKRPFVRRHPFQGVPGVEEACLLHADSTAREILDCFLTPELWDTMTRETNRYVEQRPVTPSSHMKTWENTTVEELQSFIGLRLLMGLQPRPHSRYYWSKNRLLSSSVFPETMTRDRFDLLQSRLHFSDNEDPRADTDRLWKLRPVLDILDTTFKTVYIPDRKIVVDESLWAFRGRHHAIQFNPTKRARFGMKVYRLCESDGAGAGYTSAFNVYMGQDRGDVPASMKAVTDLMNRACFFEKGYELYLDNWYSSPELFHYLSSRKTNRGNSSAEPQVHAEGPQDMVDLPPNRRGIVRTKPQAVVDYNVGKKGVDLADQLAASYSTTRRTNKWYQNVFYHLLDMAAVNAFVVHRALGGTLTQLEFRLEIIANFLDQPPAYGRRGGLRTPPAATPSPPRRRNAPRQQQRQQVPQGHVLAFNPGRKYRRCRHCRVSRNQEDPSRRLQQQEDLSRRHQQQKDLSRRLQQQKDLSRRLQQQDDLSRRQQQQKDLSRRHQQQKDLSRRLQQQDDLSRRQQQQKDLSRRHQPSHAATSSRRTSHAATSSGRASHAASSSRMISHAATSSRRTSHAATSSRRTSHAASSSRMISHAATSSRRTSYAATSSRRTSHAATCSRRTSHAATSSGRTSHAASSSRMISHAATSSRRPPPAAEGPLTPPPAAEGPLTPPPAVEGPLTPPPAAG</sequence>
<feature type="domain" description="PiggyBac transposable element-derived protein" evidence="2">
    <location>
        <begin position="182"/>
        <end position="417"/>
    </location>
</feature>